<comment type="similarity">
    <text evidence="1 8">Belongs to the claudin family.</text>
</comment>
<proteinExistence type="inferred from homology"/>
<dbReference type="Pfam" id="PF00822">
    <property type="entry name" value="PMP22_Claudin"/>
    <property type="match status" value="1"/>
</dbReference>
<dbReference type="InterPro" id="IPR017974">
    <property type="entry name" value="Claudin_CS"/>
</dbReference>
<dbReference type="RefSeq" id="XP_029028394.1">
    <property type="nucleotide sequence ID" value="XM_029172561.3"/>
</dbReference>
<dbReference type="GO" id="GO:0005923">
    <property type="term" value="C:bicellular tight junction"/>
    <property type="evidence" value="ECO:0007669"/>
    <property type="project" value="UniProtKB-SubCell"/>
</dbReference>
<dbReference type="AlphaFoldDB" id="A0A6P7PHM0"/>
<keyword evidence="3 8" id="KW-1003">Cell membrane</keyword>
<keyword evidence="10" id="KW-1185">Reference proteome</keyword>
<dbReference type="PRINTS" id="PR01077">
    <property type="entry name" value="CLAUDIN"/>
</dbReference>
<gene>
    <name evidence="11" type="primary">LOC114868736</name>
</gene>
<feature type="transmembrane region" description="Helical" evidence="8">
    <location>
        <begin position="80"/>
        <end position="103"/>
    </location>
</feature>
<keyword evidence="4 8" id="KW-0812">Transmembrane</keyword>
<comment type="function">
    <text evidence="8">Claudins function as major constituents of the tight junction complexes that regulate the permeability of epithelia.</text>
</comment>
<accession>A0A6P7PHM0</accession>
<dbReference type="InterPro" id="IPR006187">
    <property type="entry name" value="Claudin"/>
</dbReference>
<dbReference type="GeneID" id="114868736"/>
<name>A0A6P7PHM0_BETSP</name>
<feature type="region of interest" description="Disordered" evidence="9">
    <location>
        <begin position="204"/>
        <end position="224"/>
    </location>
</feature>
<evidence type="ECO:0000256" key="3">
    <source>
        <dbReference type="ARBA" id="ARBA00022475"/>
    </source>
</evidence>
<dbReference type="KEGG" id="bspl:114868736"/>
<reference evidence="11" key="1">
    <citation type="submission" date="2025-08" db="UniProtKB">
        <authorList>
            <consortium name="RefSeq"/>
        </authorList>
    </citation>
    <scope>IDENTIFICATION</scope>
</reference>
<keyword evidence="2 8" id="KW-0796">Tight junction</keyword>
<feature type="transmembrane region" description="Helical" evidence="8">
    <location>
        <begin position="159"/>
        <end position="182"/>
    </location>
</feature>
<evidence type="ECO:0000313" key="10">
    <source>
        <dbReference type="Proteomes" id="UP000515150"/>
    </source>
</evidence>
<protein>
    <recommendedName>
        <fullName evidence="8">Claudin</fullName>
    </recommendedName>
</protein>
<sequence length="224" mass="24424">MKRKLEVLILVLGVIGLIGTIAATAMPMWRVSAFIGANLIVMETLWEGLWMDCYYEVIRMQCKVYDSMLILPPELQASRALMSAAVALAVVSVVVTATGLSKGRLGSDDVRARRITLAFGGVLFLLSSVSTLIPVSWVGYTVIADFYNPTVIDARKRELGSALFVGWATSAILLVTGILLLASCSKSREEEPYAGVHLMPLKDEGKEESASRAPSSFHKHQEYV</sequence>
<feature type="transmembrane region" description="Helical" evidence="8">
    <location>
        <begin position="7"/>
        <end position="29"/>
    </location>
</feature>
<evidence type="ECO:0000256" key="6">
    <source>
        <dbReference type="ARBA" id="ARBA00022989"/>
    </source>
</evidence>
<dbReference type="Proteomes" id="UP000515150">
    <property type="component" value="Chromosome 13"/>
</dbReference>
<evidence type="ECO:0000256" key="7">
    <source>
        <dbReference type="ARBA" id="ARBA00023136"/>
    </source>
</evidence>
<dbReference type="GO" id="GO:0005198">
    <property type="term" value="F:structural molecule activity"/>
    <property type="evidence" value="ECO:0007669"/>
    <property type="project" value="InterPro"/>
</dbReference>
<organism evidence="10 11">
    <name type="scientific">Betta splendens</name>
    <name type="common">Siamese fighting fish</name>
    <dbReference type="NCBI Taxonomy" id="158456"/>
    <lineage>
        <taxon>Eukaryota</taxon>
        <taxon>Metazoa</taxon>
        <taxon>Chordata</taxon>
        <taxon>Craniata</taxon>
        <taxon>Vertebrata</taxon>
        <taxon>Euteleostomi</taxon>
        <taxon>Actinopterygii</taxon>
        <taxon>Neopterygii</taxon>
        <taxon>Teleostei</taxon>
        <taxon>Neoteleostei</taxon>
        <taxon>Acanthomorphata</taxon>
        <taxon>Anabantaria</taxon>
        <taxon>Anabantiformes</taxon>
        <taxon>Anabantoidei</taxon>
        <taxon>Osphronemidae</taxon>
        <taxon>Betta</taxon>
    </lineage>
</organism>
<keyword evidence="5 8" id="KW-0965">Cell junction</keyword>
<dbReference type="FunFam" id="1.20.140.150:FF:000001">
    <property type="entry name" value="Claudin"/>
    <property type="match status" value="1"/>
</dbReference>
<dbReference type="InterPro" id="IPR004031">
    <property type="entry name" value="PMP22/EMP/MP20/Claudin"/>
</dbReference>
<dbReference type="GO" id="GO:0005886">
    <property type="term" value="C:plasma membrane"/>
    <property type="evidence" value="ECO:0007669"/>
    <property type="project" value="UniProtKB-SubCell"/>
</dbReference>
<evidence type="ECO:0000256" key="2">
    <source>
        <dbReference type="ARBA" id="ARBA00022427"/>
    </source>
</evidence>
<dbReference type="PROSITE" id="PS01346">
    <property type="entry name" value="CLAUDIN"/>
    <property type="match status" value="1"/>
</dbReference>
<keyword evidence="6 8" id="KW-1133">Transmembrane helix</keyword>
<dbReference type="InParanoid" id="A0A6P7PHM0"/>
<evidence type="ECO:0000256" key="4">
    <source>
        <dbReference type="ARBA" id="ARBA00022692"/>
    </source>
</evidence>
<comment type="subcellular location">
    <subcellularLocation>
        <location evidence="8">Cell junction</location>
        <location evidence="8">Tight junction</location>
    </subcellularLocation>
    <subcellularLocation>
        <location evidence="8">Cell membrane</location>
        <topology evidence="8">Multi-pass membrane protein</topology>
    </subcellularLocation>
</comment>
<evidence type="ECO:0000256" key="9">
    <source>
        <dbReference type="SAM" id="MobiDB-lite"/>
    </source>
</evidence>
<keyword evidence="7 8" id="KW-0472">Membrane</keyword>
<dbReference type="Gene3D" id="1.20.140.150">
    <property type="match status" value="1"/>
</dbReference>
<evidence type="ECO:0000256" key="1">
    <source>
        <dbReference type="ARBA" id="ARBA00008295"/>
    </source>
</evidence>
<evidence type="ECO:0000256" key="8">
    <source>
        <dbReference type="RuleBase" id="RU060637"/>
    </source>
</evidence>
<dbReference type="PANTHER" id="PTHR12002">
    <property type="entry name" value="CLAUDIN"/>
    <property type="match status" value="1"/>
</dbReference>
<feature type="transmembrane region" description="Helical" evidence="8">
    <location>
        <begin position="115"/>
        <end position="139"/>
    </location>
</feature>
<evidence type="ECO:0000313" key="11">
    <source>
        <dbReference type="RefSeq" id="XP_029028394.1"/>
    </source>
</evidence>
<evidence type="ECO:0000256" key="5">
    <source>
        <dbReference type="ARBA" id="ARBA00022949"/>
    </source>
</evidence>
<dbReference type="OrthoDB" id="8819159at2759"/>